<dbReference type="OrthoDB" id="6263678at2759"/>
<organism evidence="2 3">
    <name type="scientific">Chunga burmeisteri</name>
    <name type="common">Black-legged seriema</name>
    <dbReference type="NCBI Taxonomy" id="1352770"/>
    <lineage>
        <taxon>Eukaryota</taxon>
        <taxon>Metazoa</taxon>
        <taxon>Chordata</taxon>
        <taxon>Craniata</taxon>
        <taxon>Vertebrata</taxon>
        <taxon>Euteleostomi</taxon>
        <taxon>Archelosauria</taxon>
        <taxon>Archosauria</taxon>
        <taxon>Dinosauria</taxon>
        <taxon>Saurischia</taxon>
        <taxon>Theropoda</taxon>
        <taxon>Coelurosauria</taxon>
        <taxon>Aves</taxon>
        <taxon>Neognathae</taxon>
        <taxon>Neoaves</taxon>
        <taxon>Telluraves</taxon>
        <taxon>Australaves</taxon>
        <taxon>Cariamiformes</taxon>
        <taxon>Cariamidae</taxon>
        <taxon>Chunga</taxon>
    </lineage>
</organism>
<dbReference type="EMBL" id="VZRC01000007">
    <property type="protein sequence ID" value="NWS51445.1"/>
    <property type="molecule type" value="Genomic_DNA"/>
</dbReference>
<evidence type="ECO:0000313" key="2">
    <source>
        <dbReference type="EMBL" id="NWS51445.1"/>
    </source>
</evidence>
<dbReference type="GO" id="GO:0036064">
    <property type="term" value="C:ciliary basal body"/>
    <property type="evidence" value="ECO:0007669"/>
    <property type="project" value="TreeGrafter"/>
</dbReference>
<dbReference type="PANTHER" id="PTHR14917:SF2">
    <property type="entry name" value="SPERMATOGENESIS-ASSOCIATED PROTEIN 7"/>
    <property type="match status" value="1"/>
</dbReference>
<feature type="region of interest" description="Disordered" evidence="1">
    <location>
        <begin position="23"/>
        <end position="43"/>
    </location>
</feature>
<feature type="region of interest" description="Disordered" evidence="1">
    <location>
        <begin position="93"/>
        <end position="123"/>
    </location>
</feature>
<dbReference type="GO" id="GO:0000226">
    <property type="term" value="P:microtubule cytoskeleton organization"/>
    <property type="evidence" value="ECO:0007669"/>
    <property type="project" value="TreeGrafter"/>
</dbReference>
<dbReference type="GO" id="GO:0120200">
    <property type="term" value="C:rod photoreceptor outer segment"/>
    <property type="evidence" value="ECO:0007669"/>
    <property type="project" value="TreeGrafter"/>
</dbReference>
<feature type="compositionally biased region" description="Low complexity" evidence="1">
    <location>
        <begin position="97"/>
        <end position="114"/>
    </location>
</feature>
<evidence type="ECO:0000313" key="3">
    <source>
        <dbReference type="Proteomes" id="UP000541181"/>
    </source>
</evidence>
<dbReference type="AlphaFoldDB" id="A0A7K5G4C0"/>
<feature type="non-terminal residue" evidence="2">
    <location>
        <position position="1"/>
    </location>
</feature>
<comment type="caution">
    <text evidence="2">The sequence shown here is derived from an EMBL/GenBank/DDBJ whole genome shotgun (WGS) entry which is preliminary data.</text>
</comment>
<sequence length="280" mass="31715">LSLSQVADQQRREKLKKKIARCEEEMNVGKTASRSSSRESGRLLPSSFGKGFLEAEDKDHLFPCAQQAQYLSRRLSPYSEHGLVCSSPVKYARKGSRNTSNASNSNSSVRTSSTPRKHSGLSCSCSTDSFVSISHSQRGQGSNSKVCSGDLLDRHSEFFTDSRKPFTPRTLISDAKSFLSEYRYYTPARRKRKNPCKQHVEAQTQTDAISFPSADKVSERKVMTKQQKITLKAEDRRYSVGEPERGIAAFPYSFLRCLVYSRKEYLKHFFLLSIQLLLRP</sequence>
<keyword evidence="3" id="KW-1185">Reference proteome</keyword>
<reference evidence="2 3" key="1">
    <citation type="submission" date="2019-09" db="EMBL/GenBank/DDBJ databases">
        <title>Bird 10,000 Genomes (B10K) Project - Family phase.</title>
        <authorList>
            <person name="Zhang G."/>
        </authorList>
    </citation>
    <scope>NUCLEOTIDE SEQUENCE [LARGE SCALE GENOMIC DNA]</scope>
    <source>
        <strain evidence="2">B10K-CU-031-22</strain>
    </source>
</reference>
<feature type="non-terminal residue" evidence="2">
    <location>
        <position position="280"/>
    </location>
</feature>
<evidence type="ECO:0000256" key="1">
    <source>
        <dbReference type="SAM" id="MobiDB-lite"/>
    </source>
</evidence>
<dbReference type="GO" id="GO:0045494">
    <property type="term" value="P:photoreceptor cell maintenance"/>
    <property type="evidence" value="ECO:0007669"/>
    <property type="project" value="TreeGrafter"/>
</dbReference>
<dbReference type="PANTHER" id="PTHR14917">
    <property type="entry name" value="SPERMATOGENESIS-ASSOCIATED PROTEIN 7"/>
    <property type="match status" value="1"/>
</dbReference>
<dbReference type="GO" id="GO:0120206">
    <property type="term" value="C:photoreceptor distal connecting cilium"/>
    <property type="evidence" value="ECO:0007669"/>
    <property type="project" value="TreeGrafter"/>
</dbReference>
<dbReference type="Pfam" id="PF15244">
    <property type="entry name" value="HSD3"/>
    <property type="match status" value="1"/>
</dbReference>
<proteinExistence type="predicted"/>
<name>A0A7K5G4C0_9AVES</name>
<dbReference type="InterPro" id="IPR029357">
    <property type="entry name" value="SPATA7"/>
</dbReference>
<accession>A0A7K5G4C0</accession>
<protein>
    <submittedName>
        <fullName evidence="2">SPAT7 protein</fullName>
    </submittedName>
</protein>
<dbReference type="Proteomes" id="UP000541181">
    <property type="component" value="Unassembled WGS sequence"/>
</dbReference>
<gene>
    <name evidence="2" type="primary">Spata7_1</name>
    <name evidence="2" type="ORF">CHUBUR_R15332</name>
</gene>
<dbReference type="GO" id="GO:0005930">
    <property type="term" value="C:axoneme"/>
    <property type="evidence" value="ECO:0007669"/>
    <property type="project" value="TreeGrafter"/>
</dbReference>